<proteinExistence type="inferred from homology"/>
<dbReference type="RefSeq" id="WP_167302085.1">
    <property type="nucleotide sequence ID" value="NZ_JAASQR010000001.1"/>
</dbReference>
<dbReference type="Pfam" id="PF00582">
    <property type="entry name" value="Usp"/>
    <property type="match status" value="1"/>
</dbReference>
<gene>
    <name evidence="3" type="ORF">FHS54_000370</name>
</gene>
<feature type="domain" description="UspA" evidence="2">
    <location>
        <begin position="1"/>
        <end position="143"/>
    </location>
</feature>
<reference evidence="3 4" key="1">
    <citation type="submission" date="2020-03" db="EMBL/GenBank/DDBJ databases">
        <title>Genomic Encyclopedia of Type Strains, Phase IV (KMG-IV): sequencing the most valuable type-strain genomes for metagenomic binning, comparative biology and taxonomic classification.</title>
        <authorList>
            <person name="Goeker M."/>
        </authorList>
    </citation>
    <scope>NUCLEOTIDE SEQUENCE [LARGE SCALE GENOMIC DNA]</scope>
    <source>
        <strain evidence="3 4">DSM 21299</strain>
    </source>
</reference>
<accession>A0A846M4D9</accession>
<protein>
    <submittedName>
        <fullName evidence="3">Nucleotide-binding universal stress UspA family protein</fullName>
    </submittedName>
</protein>
<dbReference type="EMBL" id="JAASQR010000001">
    <property type="protein sequence ID" value="NIJ15421.1"/>
    <property type="molecule type" value="Genomic_DNA"/>
</dbReference>
<comment type="similarity">
    <text evidence="1">Belongs to the universal stress protein A family.</text>
</comment>
<evidence type="ECO:0000313" key="3">
    <source>
        <dbReference type="EMBL" id="NIJ15421.1"/>
    </source>
</evidence>
<dbReference type="InterPro" id="IPR014729">
    <property type="entry name" value="Rossmann-like_a/b/a_fold"/>
</dbReference>
<evidence type="ECO:0000259" key="2">
    <source>
        <dbReference type="Pfam" id="PF00582"/>
    </source>
</evidence>
<organism evidence="3 4">
    <name type="scientific">Sphingobium vermicomposti</name>
    <dbReference type="NCBI Taxonomy" id="529005"/>
    <lineage>
        <taxon>Bacteria</taxon>
        <taxon>Pseudomonadati</taxon>
        <taxon>Pseudomonadota</taxon>
        <taxon>Alphaproteobacteria</taxon>
        <taxon>Sphingomonadales</taxon>
        <taxon>Sphingomonadaceae</taxon>
        <taxon>Sphingobium</taxon>
    </lineage>
</organism>
<evidence type="ECO:0000256" key="1">
    <source>
        <dbReference type="ARBA" id="ARBA00008791"/>
    </source>
</evidence>
<dbReference type="InterPro" id="IPR006015">
    <property type="entry name" value="Universal_stress_UspA"/>
</dbReference>
<dbReference type="Gene3D" id="3.40.50.620">
    <property type="entry name" value="HUPs"/>
    <property type="match status" value="1"/>
</dbReference>
<keyword evidence="4" id="KW-1185">Reference proteome</keyword>
<name>A0A846M4D9_9SPHN</name>
<comment type="caution">
    <text evidence="3">The sequence shown here is derived from an EMBL/GenBank/DDBJ whole genome shotgun (WGS) entry which is preliminary data.</text>
</comment>
<dbReference type="PANTHER" id="PTHR46268">
    <property type="entry name" value="STRESS RESPONSE PROTEIN NHAX"/>
    <property type="match status" value="1"/>
</dbReference>
<sequence length="146" mass="15309">MFKTILLAYDGSDHTAAALRQSADLARLCNAELHLLGIVVTTGNAVVAEAYGSAYGANDFFGQERKAIEAALSRATDELGEHISVHASIREGDPADEISAYAHEIGADLAIIGHGGKGFLARWFEGSTGAKLVRDLPCNLLVVTGA</sequence>
<dbReference type="AlphaFoldDB" id="A0A846M4D9"/>
<evidence type="ECO:0000313" key="4">
    <source>
        <dbReference type="Proteomes" id="UP000576821"/>
    </source>
</evidence>
<dbReference type="Proteomes" id="UP000576821">
    <property type="component" value="Unassembled WGS sequence"/>
</dbReference>
<dbReference type="PRINTS" id="PR01438">
    <property type="entry name" value="UNVRSLSTRESS"/>
</dbReference>
<dbReference type="PANTHER" id="PTHR46268:SF6">
    <property type="entry name" value="UNIVERSAL STRESS PROTEIN UP12"/>
    <property type="match status" value="1"/>
</dbReference>
<dbReference type="CDD" id="cd00293">
    <property type="entry name" value="USP-like"/>
    <property type="match status" value="1"/>
</dbReference>
<dbReference type="InterPro" id="IPR006016">
    <property type="entry name" value="UspA"/>
</dbReference>
<dbReference type="SUPFAM" id="SSF52402">
    <property type="entry name" value="Adenine nucleotide alpha hydrolases-like"/>
    <property type="match status" value="1"/>
</dbReference>